<evidence type="ECO:0000259" key="2">
    <source>
        <dbReference type="PROSITE" id="PS00622"/>
    </source>
</evidence>
<dbReference type="InterPro" id="IPR036388">
    <property type="entry name" value="WH-like_DNA-bd_sf"/>
</dbReference>
<evidence type="ECO:0000313" key="3">
    <source>
        <dbReference type="EMBL" id="NIK88340.1"/>
    </source>
</evidence>
<sequence>MLRTLLGLVLTDVSGRVLWTNQPAKTILEQKDGLFIKDGHLAVGRHTEHKKLQKLIGAAVRGEAPNESDAFLMLATRRNGKGPQLVQILPVEIQISPDGERAEALIILKDTAYSAEHYLDQAEAVFGLSEAERRVAERLLQGQSVTEISQSLGRTISTIRSELKSMFRKMDINRQAQAIQALLSFPGFTAGEYPSYRVRRRAGSRASHRQNGPRNALET</sequence>
<dbReference type="Pfam" id="PF00196">
    <property type="entry name" value="GerE"/>
    <property type="match status" value="1"/>
</dbReference>
<dbReference type="GO" id="GO:0003677">
    <property type="term" value="F:DNA binding"/>
    <property type="evidence" value="ECO:0007669"/>
    <property type="project" value="UniProtKB-KW"/>
</dbReference>
<protein>
    <submittedName>
        <fullName evidence="3">DNA-binding CsgD family transcriptional regulator</fullName>
    </submittedName>
</protein>
<keyword evidence="4" id="KW-1185">Reference proteome</keyword>
<dbReference type="SMART" id="SM00421">
    <property type="entry name" value="HTH_LUXR"/>
    <property type="match status" value="1"/>
</dbReference>
<evidence type="ECO:0000313" key="4">
    <source>
        <dbReference type="Proteomes" id="UP000570514"/>
    </source>
</evidence>
<dbReference type="Gene3D" id="1.10.10.10">
    <property type="entry name" value="Winged helix-like DNA-binding domain superfamily/Winged helix DNA-binding domain"/>
    <property type="match status" value="1"/>
</dbReference>
<feature type="domain" description="HTH luxR-type" evidence="2">
    <location>
        <begin position="142"/>
        <end position="169"/>
    </location>
</feature>
<dbReference type="PROSITE" id="PS00622">
    <property type="entry name" value="HTH_LUXR_1"/>
    <property type="match status" value="1"/>
</dbReference>
<organism evidence="3 4">
    <name type="scientific">Rhizomicrobium palustre</name>
    <dbReference type="NCBI Taxonomy" id="189966"/>
    <lineage>
        <taxon>Bacteria</taxon>
        <taxon>Pseudomonadati</taxon>
        <taxon>Pseudomonadota</taxon>
        <taxon>Alphaproteobacteria</taxon>
        <taxon>Micropepsales</taxon>
        <taxon>Micropepsaceae</taxon>
        <taxon>Rhizomicrobium</taxon>
    </lineage>
</organism>
<dbReference type="InterPro" id="IPR000792">
    <property type="entry name" value="Tscrpt_reg_LuxR_C"/>
</dbReference>
<accession>A0A846MZF9</accession>
<dbReference type="InterPro" id="IPR016032">
    <property type="entry name" value="Sig_transdc_resp-reg_C-effctor"/>
</dbReference>
<dbReference type="PRINTS" id="PR00038">
    <property type="entry name" value="HTHLUXR"/>
</dbReference>
<keyword evidence="3" id="KW-0238">DNA-binding</keyword>
<feature type="region of interest" description="Disordered" evidence="1">
    <location>
        <begin position="199"/>
        <end position="219"/>
    </location>
</feature>
<dbReference type="Proteomes" id="UP000570514">
    <property type="component" value="Unassembled WGS sequence"/>
</dbReference>
<dbReference type="SUPFAM" id="SSF46894">
    <property type="entry name" value="C-terminal effector domain of the bipartite response regulators"/>
    <property type="match status" value="1"/>
</dbReference>
<dbReference type="RefSeq" id="WP_167082525.1">
    <property type="nucleotide sequence ID" value="NZ_BAAADC010000001.1"/>
</dbReference>
<reference evidence="3 4" key="1">
    <citation type="submission" date="2020-03" db="EMBL/GenBank/DDBJ databases">
        <title>Genomic Encyclopedia of Type Strains, Phase IV (KMG-IV): sequencing the most valuable type-strain genomes for metagenomic binning, comparative biology and taxonomic classification.</title>
        <authorList>
            <person name="Goeker M."/>
        </authorList>
    </citation>
    <scope>NUCLEOTIDE SEQUENCE [LARGE SCALE GENOMIC DNA]</scope>
    <source>
        <strain evidence="3 4">DSM 19867</strain>
    </source>
</reference>
<proteinExistence type="predicted"/>
<dbReference type="GO" id="GO:0006355">
    <property type="term" value="P:regulation of DNA-templated transcription"/>
    <property type="evidence" value="ECO:0007669"/>
    <property type="project" value="InterPro"/>
</dbReference>
<comment type="caution">
    <text evidence="3">The sequence shown here is derived from an EMBL/GenBank/DDBJ whole genome shotgun (WGS) entry which is preliminary data.</text>
</comment>
<name>A0A846MZF9_9PROT</name>
<evidence type="ECO:0000256" key="1">
    <source>
        <dbReference type="SAM" id="MobiDB-lite"/>
    </source>
</evidence>
<feature type="compositionally biased region" description="Polar residues" evidence="1">
    <location>
        <begin position="209"/>
        <end position="219"/>
    </location>
</feature>
<feature type="compositionally biased region" description="Basic residues" evidence="1">
    <location>
        <begin position="199"/>
        <end position="208"/>
    </location>
</feature>
<dbReference type="AlphaFoldDB" id="A0A846MZF9"/>
<dbReference type="EMBL" id="JAASRM010000001">
    <property type="protein sequence ID" value="NIK88340.1"/>
    <property type="molecule type" value="Genomic_DNA"/>
</dbReference>
<gene>
    <name evidence="3" type="ORF">FHS83_001658</name>
</gene>